<feature type="transmembrane region" description="Helical" evidence="1">
    <location>
        <begin position="137"/>
        <end position="157"/>
    </location>
</feature>
<keyword evidence="1" id="KW-1133">Transmembrane helix</keyword>
<dbReference type="EMBL" id="AP022314">
    <property type="protein sequence ID" value="BBU22610.1"/>
    <property type="molecule type" value="Genomic_DNA"/>
</dbReference>
<organism evidence="2 3">
    <name type="scientific">Mycobacterium xenopi</name>
    <dbReference type="NCBI Taxonomy" id="1789"/>
    <lineage>
        <taxon>Bacteria</taxon>
        <taxon>Bacillati</taxon>
        <taxon>Actinomycetota</taxon>
        <taxon>Actinomycetes</taxon>
        <taxon>Mycobacteriales</taxon>
        <taxon>Mycobacteriaceae</taxon>
        <taxon>Mycobacterium</taxon>
    </lineage>
</organism>
<evidence type="ECO:0000256" key="1">
    <source>
        <dbReference type="SAM" id="Phobius"/>
    </source>
</evidence>
<name>A0AAD1H1B0_MYCXE</name>
<evidence type="ECO:0008006" key="4">
    <source>
        <dbReference type="Google" id="ProtNLM"/>
    </source>
</evidence>
<dbReference type="RefSeq" id="WP_232061592.1">
    <property type="nucleotide sequence ID" value="NZ_AP022314.1"/>
</dbReference>
<feature type="transmembrane region" description="Helical" evidence="1">
    <location>
        <begin position="66"/>
        <end position="84"/>
    </location>
</feature>
<reference evidence="2 3" key="1">
    <citation type="submission" date="2019-12" db="EMBL/GenBank/DDBJ databases">
        <title>Complete genome sequence of Mycolicibacterium xenopi str. JCM15661T.</title>
        <authorList>
            <person name="Yoshida M."/>
            <person name="Fukano H."/>
            <person name="Asakura T."/>
            <person name="Hoshino Y."/>
        </authorList>
    </citation>
    <scope>NUCLEOTIDE SEQUENCE [LARGE SCALE GENOMIC DNA]</scope>
    <source>
        <strain evidence="2 3">JCM 15661T</strain>
    </source>
</reference>
<keyword evidence="1" id="KW-0812">Transmembrane</keyword>
<protein>
    <recommendedName>
        <fullName evidence="4">Transmembrane protein</fullName>
    </recommendedName>
</protein>
<dbReference type="KEGG" id="mxe:MYXE_24000"/>
<gene>
    <name evidence="2" type="ORF">MYXE_24000</name>
</gene>
<evidence type="ECO:0000313" key="2">
    <source>
        <dbReference type="EMBL" id="BBU22610.1"/>
    </source>
</evidence>
<feature type="transmembrane region" description="Helical" evidence="1">
    <location>
        <begin position="196"/>
        <end position="216"/>
    </location>
</feature>
<dbReference type="AlphaFoldDB" id="A0AAD1H1B0"/>
<accession>A0AAD1H1B0</accession>
<feature type="transmembrane region" description="Helical" evidence="1">
    <location>
        <begin position="12"/>
        <end position="31"/>
    </location>
</feature>
<keyword evidence="1" id="KW-0472">Membrane</keyword>
<sequence>MASHPSLHQPHTLIFFIATLVCLAVAVLPPLFLKRDRSWERRVAWSGTGGAALCAFLASVPDWKLGIGLSLFIWGMTVFTAYFTTPYIKIRGKIYAFHIQDSQPDPSPAATAPPGIDGRDYDRAPDSYGGSVTAIKLWWLGVPTTAMFAFGVVGYFIDKEKPWIAAAGGAVIVLAAIGLGHGDASWGYPVARGQRVQFAIISIITLGVFTVLYLIAYRAGSRWPLRLEQSFEYRAHPRHQKRYP</sequence>
<evidence type="ECO:0000313" key="3">
    <source>
        <dbReference type="Proteomes" id="UP000464624"/>
    </source>
</evidence>
<dbReference type="Proteomes" id="UP000464624">
    <property type="component" value="Chromosome"/>
</dbReference>
<proteinExistence type="predicted"/>
<feature type="transmembrane region" description="Helical" evidence="1">
    <location>
        <begin position="163"/>
        <end position="184"/>
    </location>
</feature>